<evidence type="ECO:0008006" key="4">
    <source>
        <dbReference type="Google" id="ProtNLM"/>
    </source>
</evidence>
<dbReference type="Pfam" id="PF17261">
    <property type="entry name" value="DUF5327"/>
    <property type="match status" value="1"/>
</dbReference>
<sequence>MNIHVSKLLQKMDDELRKAKASQNDNEIRESLIVIKSLCDVVLAEKNSLHIPSPKTNEINQSELQKMMGNLAPVKTASPLPDNKIEEEDANGDSLFDF</sequence>
<evidence type="ECO:0000313" key="3">
    <source>
        <dbReference type="Proteomes" id="UP001234495"/>
    </source>
</evidence>
<dbReference type="InterPro" id="IPR035218">
    <property type="entry name" value="DUF5327"/>
</dbReference>
<gene>
    <name evidence="2" type="ORF">J2S19_002048</name>
</gene>
<accession>A0ABT9ZEV3</accession>
<dbReference type="Proteomes" id="UP001234495">
    <property type="component" value="Unassembled WGS sequence"/>
</dbReference>
<proteinExistence type="predicted"/>
<name>A0ABT9ZEV3_9BACI</name>
<reference evidence="2 3" key="1">
    <citation type="submission" date="2023-07" db="EMBL/GenBank/DDBJ databases">
        <title>Genomic Encyclopedia of Type Strains, Phase IV (KMG-IV): sequencing the most valuable type-strain genomes for metagenomic binning, comparative biology and taxonomic classification.</title>
        <authorList>
            <person name="Goeker M."/>
        </authorList>
    </citation>
    <scope>NUCLEOTIDE SEQUENCE [LARGE SCALE GENOMIC DNA]</scope>
    <source>
        <strain evidence="2 3">DSM 29005</strain>
    </source>
</reference>
<dbReference type="RefSeq" id="WP_307340734.1">
    <property type="nucleotide sequence ID" value="NZ_JAUSUD010000008.1"/>
</dbReference>
<protein>
    <recommendedName>
        <fullName evidence="4">YwdI family protein</fullName>
    </recommendedName>
</protein>
<organism evidence="2 3">
    <name type="scientific">Metabacillus malikii</name>
    <dbReference type="NCBI Taxonomy" id="1504265"/>
    <lineage>
        <taxon>Bacteria</taxon>
        <taxon>Bacillati</taxon>
        <taxon>Bacillota</taxon>
        <taxon>Bacilli</taxon>
        <taxon>Bacillales</taxon>
        <taxon>Bacillaceae</taxon>
        <taxon>Metabacillus</taxon>
    </lineage>
</organism>
<dbReference type="EMBL" id="JAUSUD010000008">
    <property type="protein sequence ID" value="MDQ0230791.1"/>
    <property type="molecule type" value="Genomic_DNA"/>
</dbReference>
<evidence type="ECO:0000256" key="1">
    <source>
        <dbReference type="SAM" id="MobiDB-lite"/>
    </source>
</evidence>
<feature type="region of interest" description="Disordered" evidence="1">
    <location>
        <begin position="73"/>
        <end position="98"/>
    </location>
</feature>
<keyword evidence="3" id="KW-1185">Reference proteome</keyword>
<evidence type="ECO:0000313" key="2">
    <source>
        <dbReference type="EMBL" id="MDQ0230791.1"/>
    </source>
</evidence>
<comment type="caution">
    <text evidence="2">The sequence shown here is derived from an EMBL/GenBank/DDBJ whole genome shotgun (WGS) entry which is preliminary data.</text>
</comment>